<dbReference type="EnsemblPlants" id="Pp3c18_14350V3.2">
    <property type="protein sequence ID" value="Pp3c18_14350V3.2"/>
    <property type="gene ID" value="Pp3c18_14350"/>
</dbReference>
<proteinExistence type="predicted"/>
<reference evidence="2" key="3">
    <citation type="submission" date="2020-12" db="UniProtKB">
        <authorList>
            <consortium name="EnsemblPlants"/>
        </authorList>
    </citation>
    <scope>IDENTIFICATION</scope>
</reference>
<organism evidence="2 3">
    <name type="scientific">Physcomitrium patens</name>
    <name type="common">Spreading-leaved earth moss</name>
    <name type="synonym">Physcomitrella patens</name>
    <dbReference type="NCBI Taxonomy" id="3218"/>
    <lineage>
        <taxon>Eukaryota</taxon>
        <taxon>Viridiplantae</taxon>
        <taxon>Streptophyta</taxon>
        <taxon>Embryophyta</taxon>
        <taxon>Bryophyta</taxon>
        <taxon>Bryophytina</taxon>
        <taxon>Bryopsida</taxon>
        <taxon>Funariidae</taxon>
        <taxon>Funariales</taxon>
        <taxon>Funariaceae</taxon>
        <taxon>Physcomitrium</taxon>
    </lineage>
</organism>
<dbReference type="Proteomes" id="UP000006727">
    <property type="component" value="Chromosome 18"/>
</dbReference>
<name>A0A7I4BFA7_PHYPA</name>
<keyword evidence="3" id="KW-1185">Reference proteome</keyword>
<evidence type="ECO:0000313" key="3">
    <source>
        <dbReference type="Proteomes" id="UP000006727"/>
    </source>
</evidence>
<feature type="region of interest" description="Disordered" evidence="1">
    <location>
        <begin position="67"/>
        <end position="109"/>
    </location>
</feature>
<dbReference type="InParanoid" id="A0A7I4BFA7"/>
<protein>
    <submittedName>
        <fullName evidence="2">Uncharacterized protein</fullName>
    </submittedName>
</protein>
<sequence>MDLKWQESDTACGDESNFCCLELITCKHAVVDNSPQPSTFSDSLADLHTKRRQKTKAVSRCKLSRTRKAIAASMARPQQRQPRHRRWWESSGARAGVHPPERAPTSTPWSHHSTTICGALLTAAAGTAPKNHRDACFCFQS</sequence>
<reference evidence="2 3" key="1">
    <citation type="journal article" date="2008" name="Science">
        <title>The Physcomitrella genome reveals evolutionary insights into the conquest of land by plants.</title>
        <authorList>
            <person name="Rensing S."/>
            <person name="Lang D."/>
            <person name="Zimmer A."/>
            <person name="Terry A."/>
            <person name="Salamov A."/>
            <person name="Shapiro H."/>
            <person name="Nishiyama T."/>
            <person name="Perroud P.-F."/>
            <person name="Lindquist E."/>
            <person name="Kamisugi Y."/>
            <person name="Tanahashi T."/>
            <person name="Sakakibara K."/>
            <person name="Fujita T."/>
            <person name="Oishi K."/>
            <person name="Shin-I T."/>
            <person name="Kuroki Y."/>
            <person name="Toyoda A."/>
            <person name="Suzuki Y."/>
            <person name="Hashimoto A."/>
            <person name="Yamaguchi K."/>
            <person name="Sugano A."/>
            <person name="Kohara Y."/>
            <person name="Fujiyama A."/>
            <person name="Anterola A."/>
            <person name="Aoki S."/>
            <person name="Ashton N."/>
            <person name="Barbazuk W.B."/>
            <person name="Barker E."/>
            <person name="Bennetzen J."/>
            <person name="Bezanilla M."/>
            <person name="Blankenship R."/>
            <person name="Cho S.H."/>
            <person name="Dutcher S."/>
            <person name="Estelle M."/>
            <person name="Fawcett J.A."/>
            <person name="Gundlach H."/>
            <person name="Hanada K."/>
            <person name="Heyl A."/>
            <person name="Hicks K.A."/>
            <person name="Hugh J."/>
            <person name="Lohr M."/>
            <person name="Mayer K."/>
            <person name="Melkozernov A."/>
            <person name="Murata T."/>
            <person name="Nelson D."/>
            <person name="Pils B."/>
            <person name="Prigge M."/>
            <person name="Reiss B."/>
            <person name="Renner T."/>
            <person name="Rombauts S."/>
            <person name="Rushton P."/>
            <person name="Sanderfoot A."/>
            <person name="Schween G."/>
            <person name="Shiu S.-H."/>
            <person name="Stueber K."/>
            <person name="Theodoulou F.L."/>
            <person name="Tu H."/>
            <person name="Van de Peer Y."/>
            <person name="Verrier P.J."/>
            <person name="Waters E."/>
            <person name="Wood A."/>
            <person name="Yang L."/>
            <person name="Cove D."/>
            <person name="Cuming A."/>
            <person name="Hasebe M."/>
            <person name="Lucas S."/>
            <person name="Mishler D.B."/>
            <person name="Reski R."/>
            <person name="Grigoriev I."/>
            <person name="Quatrano R.S."/>
            <person name="Boore J.L."/>
        </authorList>
    </citation>
    <scope>NUCLEOTIDE SEQUENCE [LARGE SCALE GENOMIC DNA]</scope>
    <source>
        <strain evidence="2 3">cv. Gransden 2004</strain>
    </source>
</reference>
<accession>A0A7I4BFA7</accession>
<reference evidence="2 3" key="2">
    <citation type="journal article" date="2018" name="Plant J.">
        <title>The Physcomitrella patens chromosome-scale assembly reveals moss genome structure and evolution.</title>
        <authorList>
            <person name="Lang D."/>
            <person name="Ullrich K.K."/>
            <person name="Murat F."/>
            <person name="Fuchs J."/>
            <person name="Jenkins J."/>
            <person name="Haas F.B."/>
            <person name="Piednoel M."/>
            <person name="Gundlach H."/>
            <person name="Van Bel M."/>
            <person name="Meyberg R."/>
            <person name="Vives C."/>
            <person name="Morata J."/>
            <person name="Symeonidi A."/>
            <person name="Hiss M."/>
            <person name="Muchero W."/>
            <person name="Kamisugi Y."/>
            <person name="Saleh O."/>
            <person name="Blanc G."/>
            <person name="Decker E.L."/>
            <person name="van Gessel N."/>
            <person name="Grimwood J."/>
            <person name="Hayes R.D."/>
            <person name="Graham S.W."/>
            <person name="Gunter L.E."/>
            <person name="McDaniel S.F."/>
            <person name="Hoernstein S.N.W."/>
            <person name="Larsson A."/>
            <person name="Li F.W."/>
            <person name="Perroud P.F."/>
            <person name="Phillips J."/>
            <person name="Ranjan P."/>
            <person name="Rokshar D.S."/>
            <person name="Rothfels C.J."/>
            <person name="Schneider L."/>
            <person name="Shu S."/>
            <person name="Stevenson D.W."/>
            <person name="Thummler F."/>
            <person name="Tillich M."/>
            <person name="Villarreal Aguilar J.C."/>
            <person name="Widiez T."/>
            <person name="Wong G.K."/>
            <person name="Wymore A."/>
            <person name="Zhang Y."/>
            <person name="Zimmer A.D."/>
            <person name="Quatrano R.S."/>
            <person name="Mayer K.F.X."/>
            <person name="Goodstein D."/>
            <person name="Casacuberta J.M."/>
            <person name="Vandepoele K."/>
            <person name="Reski R."/>
            <person name="Cuming A.C."/>
            <person name="Tuskan G.A."/>
            <person name="Maumus F."/>
            <person name="Salse J."/>
            <person name="Schmutz J."/>
            <person name="Rensing S.A."/>
        </authorList>
    </citation>
    <scope>NUCLEOTIDE SEQUENCE [LARGE SCALE GENOMIC DNA]</scope>
    <source>
        <strain evidence="2 3">cv. Gransden 2004</strain>
    </source>
</reference>
<dbReference type="AlphaFoldDB" id="A0A7I4BFA7"/>
<dbReference type="EMBL" id="ABEU02000018">
    <property type="status" value="NOT_ANNOTATED_CDS"/>
    <property type="molecule type" value="Genomic_DNA"/>
</dbReference>
<evidence type="ECO:0000313" key="2">
    <source>
        <dbReference type="EnsemblPlants" id="Pp3c18_14350V3.2"/>
    </source>
</evidence>
<dbReference type="Gramene" id="Pp3c18_14350V3.2">
    <property type="protein sequence ID" value="Pp3c18_14350V3.2"/>
    <property type="gene ID" value="Pp3c18_14350"/>
</dbReference>
<evidence type="ECO:0000256" key="1">
    <source>
        <dbReference type="SAM" id="MobiDB-lite"/>
    </source>
</evidence>